<dbReference type="Gene3D" id="2.60.40.1120">
    <property type="entry name" value="Carboxypeptidase-like, regulatory domain"/>
    <property type="match status" value="1"/>
</dbReference>
<keyword evidence="9" id="KW-1185">Reference proteome</keyword>
<dbReference type="InterPro" id="IPR041700">
    <property type="entry name" value="OMP_b-brl_3"/>
</dbReference>
<dbReference type="Pfam" id="PF14905">
    <property type="entry name" value="OMP_b-brl_3"/>
    <property type="match status" value="1"/>
</dbReference>
<keyword evidence="5" id="KW-0732">Signal</keyword>
<dbReference type="EMBL" id="JBHUIM010000001">
    <property type="protein sequence ID" value="MFD2245567.1"/>
    <property type="molecule type" value="Genomic_DNA"/>
</dbReference>
<dbReference type="InterPro" id="IPR008969">
    <property type="entry name" value="CarboxyPept-like_regulatory"/>
</dbReference>
<dbReference type="Pfam" id="PF07715">
    <property type="entry name" value="Plug"/>
    <property type="match status" value="1"/>
</dbReference>
<feature type="chain" id="PRO_5045261709" evidence="5">
    <location>
        <begin position="20"/>
        <end position="856"/>
    </location>
</feature>
<evidence type="ECO:0000256" key="1">
    <source>
        <dbReference type="ARBA" id="ARBA00004442"/>
    </source>
</evidence>
<dbReference type="InterPro" id="IPR037066">
    <property type="entry name" value="Plug_dom_sf"/>
</dbReference>
<feature type="region of interest" description="Disordered" evidence="4">
    <location>
        <begin position="828"/>
        <end position="856"/>
    </location>
</feature>
<dbReference type="PANTHER" id="PTHR40980">
    <property type="entry name" value="PLUG DOMAIN-CONTAINING PROTEIN"/>
    <property type="match status" value="1"/>
</dbReference>
<dbReference type="Gene3D" id="2.40.170.20">
    <property type="entry name" value="TonB-dependent receptor, beta-barrel domain"/>
    <property type="match status" value="1"/>
</dbReference>
<evidence type="ECO:0000259" key="6">
    <source>
        <dbReference type="Pfam" id="PF07715"/>
    </source>
</evidence>
<evidence type="ECO:0000256" key="2">
    <source>
        <dbReference type="ARBA" id="ARBA00023136"/>
    </source>
</evidence>
<feature type="signal peptide" evidence="5">
    <location>
        <begin position="1"/>
        <end position="19"/>
    </location>
</feature>
<comment type="caution">
    <text evidence="8">The sequence shown here is derived from an EMBL/GenBank/DDBJ whole genome shotgun (WGS) entry which is preliminary data.</text>
</comment>
<proteinExistence type="predicted"/>
<accession>A0ABW5CTA1</accession>
<dbReference type="PANTHER" id="PTHR40980:SF4">
    <property type="entry name" value="TONB-DEPENDENT RECEPTOR-LIKE BETA-BARREL DOMAIN-CONTAINING PROTEIN"/>
    <property type="match status" value="1"/>
</dbReference>
<evidence type="ECO:0000256" key="3">
    <source>
        <dbReference type="ARBA" id="ARBA00023237"/>
    </source>
</evidence>
<feature type="domain" description="Outer membrane protein beta-barrel" evidence="7">
    <location>
        <begin position="411"/>
        <end position="825"/>
    </location>
</feature>
<gene>
    <name evidence="8" type="ORF">ACFSKP_04820</name>
</gene>
<evidence type="ECO:0000256" key="5">
    <source>
        <dbReference type="SAM" id="SignalP"/>
    </source>
</evidence>
<evidence type="ECO:0000256" key="4">
    <source>
        <dbReference type="SAM" id="MobiDB-lite"/>
    </source>
</evidence>
<dbReference type="Gene3D" id="2.170.130.10">
    <property type="entry name" value="TonB-dependent receptor, plug domain"/>
    <property type="match status" value="1"/>
</dbReference>
<keyword evidence="8" id="KW-0675">Receptor</keyword>
<organism evidence="8 9">
    <name type="scientific">Pontibacter ruber</name>
    <dbReference type="NCBI Taxonomy" id="1343895"/>
    <lineage>
        <taxon>Bacteria</taxon>
        <taxon>Pseudomonadati</taxon>
        <taxon>Bacteroidota</taxon>
        <taxon>Cytophagia</taxon>
        <taxon>Cytophagales</taxon>
        <taxon>Hymenobacteraceae</taxon>
        <taxon>Pontibacter</taxon>
    </lineage>
</organism>
<evidence type="ECO:0000313" key="8">
    <source>
        <dbReference type="EMBL" id="MFD2245567.1"/>
    </source>
</evidence>
<dbReference type="InterPro" id="IPR012910">
    <property type="entry name" value="Plug_dom"/>
</dbReference>
<evidence type="ECO:0000259" key="7">
    <source>
        <dbReference type="Pfam" id="PF14905"/>
    </source>
</evidence>
<feature type="domain" description="TonB-dependent receptor plug" evidence="6">
    <location>
        <begin position="151"/>
        <end position="242"/>
    </location>
</feature>
<dbReference type="RefSeq" id="WP_250428927.1">
    <property type="nucleotide sequence ID" value="NZ_JALPRR010000002.1"/>
</dbReference>
<dbReference type="Proteomes" id="UP001597374">
    <property type="component" value="Unassembled WGS sequence"/>
</dbReference>
<dbReference type="InterPro" id="IPR036942">
    <property type="entry name" value="Beta-barrel_TonB_sf"/>
</dbReference>
<keyword evidence="2" id="KW-0472">Membrane</keyword>
<dbReference type="SUPFAM" id="SSF56935">
    <property type="entry name" value="Porins"/>
    <property type="match status" value="1"/>
</dbReference>
<keyword evidence="3" id="KW-0998">Cell outer membrane</keyword>
<reference evidence="9" key="1">
    <citation type="journal article" date="2019" name="Int. J. Syst. Evol. Microbiol.">
        <title>The Global Catalogue of Microorganisms (GCM) 10K type strain sequencing project: providing services to taxonomists for standard genome sequencing and annotation.</title>
        <authorList>
            <consortium name="The Broad Institute Genomics Platform"/>
            <consortium name="The Broad Institute Genome Sequencing Center for Infectious Disease"/>
            <person name="Wu L."/>
            <person name="Ma J."/>
        </authorList>
    </citation>
    <scope>NUCLEOTIDE SEQUENCE [LARGE SCALE GENOMIC DNA]</scope>
    <source>
        <strain evidence="9">CGMCC 4.1782</strain>
    </source>
</reference>
<dbReference type="Pfam" id="PF13620">
    <property type="entry name" value="CarboxypepD_reg"/>
    <property type="match status" value="1"/>
</dbReference>
<sequence>MKKNLLLILLGLSTVPVLGQQGQTAPQQQQTMAAPAPKGNATISGTVLDADTKKPVEFATIALISTATGKPIDGTMADDKGRFSIQKVAPGKYNLQVSFLGYQQQLVENVTVASDNASTNVGTIFIASDAKKLSEVVVTGEKPIVEEKIDRTVYNADKDITNAGGNAADVLQKVPSLSLDTDGNVQLRGSSNVRVLINNKPSAILAGSIADALKQIPADQIKSVEVITSPSAKYDAEGTAGIINIITKRDGGLQGVTGSVALTGGTRSSNGNASLNVRRGKLGINGNFGGHMFYNKGNMTNTIIAFDNPETVYDPLNPTKPWDESSYSFQSGSTRPRGAFMNGQLGFDYDFNPKNTLSGGIRTNGGTFRLKNDQDVFATATAEEKVVQDFKNAIRNHNQRIGTDYNLDFTHYFKKQGQELALLSLYSVTNTENDINQDYFTDGEAPFTQKRNTNDGSNKELTFQADYTHPFQNKTMLEIGAKSIFRDVESDAAYGTLQEPGTEKNSFFYQQDVLTSYLTYGFTLKKLLNVKFGARYEYTDISSDNASVKAGETTEENYTTNYDNFIPSVALSYSLKNKHTFKANYTQRIQRPSMYFLNPYRQEQTSNTFVQGNTNLDAELTNLYELGYSTFFKTTSINVTAYMRQTDNAIEPVAAIEKIVDENGDTRDVTILTFQNIAKNKTYGFSLFGNTKPTNAWTIGGSSNIYYVDLKSKYNSNSGWMYNINANSSYTFGKGISAQFNGGFNSRRIQLLGKFNSFSYHSLAIKKDLFDKKGGISIGLDNPFRGNMKMNNDVYAKRTEANPREYEQHVRINNFNRGVRVSFNYNFGKMEQQRPPKRKKSIRNDDTKQGDGNGVG</sequence>
<protein>
    <submittedName>
        <fullName evidence="8">TonB-dependent receptor domain-containing protein</fullName>
    </submittedName>
</protein>
<comment type="subcellular location">
    <subcellularLocation>
        <location evidence="1">Cell outer membrane</location>
    </subcellularLocation>
</comment>
<dbReference type="SUPFAM" id="SSF49464">
    <property type="entry name" value="Carboxypeptidase regulatory domain-like"/>
    <property type="match status" value="1"/>
</dbReference>
<evidence type="ECO:0000313" key="9">
    <source>
        <dbReference type="Proteomes" id="UP001597374"/>
    </source>
</evidence>
<name>A0ABW5CTA1_9BACT</name>